<keyword evidence="2" id="KW-0285">Flavoprotein</keyword>
<dbReference type="SUPFAM" id="SSF56425">
    <property type="entry name" value="Succinate dehydrogenase/fumarate reductase flavoprotein, catalytic domain"/>
    <property type="match status" value="1"/>
</dbReference>
<keyword evidence="7" id="KW-1185">Reference proteome</keyword>
<organism evidence="6 7">
    <name type="scientific">Lactobacillus xylocopicola</name>
    <dbReference type="NCBI Taxonomy" id="2976676"/>
    <lineage>
        <taxon>Bacteria</taxon>
        <taxon>Bacillati</taxon>
        <taxon>Bacillota</taxon>
        <taxon>Bacilli</taxon>
        <taxon>Lactobacillales</taxon>
        <taxon>Lactobacillaceae</taxon>
        <taxon>Lactobacillus</taxon>
    </lineage>
</organism>
<gene>
    <name evidence="6" type="ORF">KIM322_08970</name>
</gene>
<dbReference type="InterPro" id="IPR050315">
    <property type="entry name" value="FAD-oxidoreductase_2"/>
</dbReference>
<evidence type="ECO:0000313" key="7">
    <source>
        <dbReference type="Proteomes" id="UP001321741"/>
    </source>
</evidence>
<dbReference type="InterPro" id="IPR003953">
    <property type="entry name" value="FAD-dep_OxRdtase_2_FAD-bd"/>
</dbReference>
<proteinExistence type="predicted"/>
<comment type="cofactor">
    <cofactor evidence="1">
        <name>FAD</name>
        <dbReference type="ChEBI" id="CHEBI:57692"/>
    </cofactor>
</comment>
<reference evidence="6 7" key="1">
    <citation type="journal article" date="2023" name="Microbiol. Spectr.">
        <title>Symbiosis of Carpenter Bees with Uncharacterized Lactic Acid Bacteria Showing NAD Auxotrophy.</title>
        <authorList>
            <person name="Kawasaki S."/>
            <person name="Ozawa K."/>
            <person name="Mori T."/>
            <person name="Yamamoto A."/>
            <person name="Ito M."/>
            <person name="Ohkuma M."/>
            <person name="Sakamoto M."/>
            <person name="Matsutani M."/>
        </authorList>
    </citation>
    <scope>NUCLEOTIDE SEQUENCE [LARGE SCALE GENOMIC DNA]</scope>
    <source>
        <strain evidence="6 7">Kim32-2</strain>
    </source>
</reference>
<evidence type="ECO:0000256" key="2">
    <source>
        <dbReference type="ARBA" id="ARBA00022630"/>
    </source>
</evidence>
<dbReference type="PANTHER" id="PTHR43400">
    <property type="entry name" value="FUMARATE REDUCTASE"/>
    <property type="match status" value="1"/>
</dbReference>
<dbReference type="EMBL" id="AP026803">
    <property type="protein sequence ID" value="BDR60636.1"/>
    <property type="molecule type" value="Genomic_DNA"/>
</dbReference>
<dbReference type="Gene3D" id="3.90.700.10">
    <property type="entry name" value="Succinate dehydrogenase/fumarate reductase flavoprotein, catalytic domain"/>
    <property type="match status" value="1"/>
</dbReference>
<keyword evidence="3" id="KW-0274">FAD</keyword>
<dbReference type="PANTHER" id="PTHR43400:SF7">
    <property type="entry name" value="FAD-DEPENDENT OXIDOREDUCTASE 2 FAD BINDING DOMAIN-CONTAINING PROTEIN"/>
    <property type="match status" value="1"/>
</dbReference>
<protein>
    <submittedName>
        <fullName evidence="6">FAD-binding dehydrogenase</fullName>
    </submittedName>
</protein>
<evidence type="ECO:0000313" key="6">
    <source>
        <dbReference type="EMBL" id="BDR60636.1"/>
    </source>
</evidence>
<dbReference type="SUPFAM" id="SSF51905">
    <property type="entry name" value="FAD/NAD(P)-binding domain"/>
    <property type="match status" value="1"/>
</dbReference>
<sequence length="511" mass="56763">MNKYPNVDGYKVDEVTATKLISTDVLVVGAGNAGMMAAAAAQEKGAKVILIEKEKTINLMRVGIASVGSNAQKRAGTVINKQELVESLASFAQHNVDERLLKTWVDNSAESVNWLEDKILKPNGAHFKSEPDAMMTNKAYQGFPTENDPTIDDESFVSYGNWFVKYQKEHKIDIRYQTSLVKLLKEKDTVTGAIVKDLGSDEFYEIRASKGVIIATGGYSANKDLLQKWNALSLKKNVYNDSPRSNGAGITAALNVGAKRDEEPAESIFDRGLVPIGTKTEDLYYQTDSYDNWLWIGSYPFLKVNLRGERFANESIPYQFIVNAASKEPGYLYAMVWDDNYAEYLEKMHMLGCARYGFPGYMTDKAAFVKDTESYVEKGLVVKADTVEELAEQLKLPINALKQAITNNNKSVISHNDQEFGKEAYRLTPVKKAPYYGCILGGRILCTFDGLRVNTKMEVLDENHQPIRHLYAGGNDSGGFFWGSYNDRVPGLASSHAQTFGRLAGKNAAEN</sequence>
<accession>A0ABN6SNA3</accession>
<dbReference type="Gene3D" id="3.50.50.60">
    <property type="entry name" value="FAD/NAD(P)-binding domain"/>
    <property type="match status" value="1"/>
</dbReference>
<dbReference type="Proteomes" id="UP001321741">
    <property type="component" value="Chromosome"/>
</dbReference>
<dbReference type="RefSeq" id="WP_317636891.1">
    <property type="nucleotide sequence ID" value="NZ_AP026803.1"/>
</dbReference>
<dbReference type="InterPro" id="IPR027477">
    <property type="entry name" value="Succ_DH/fumarate_Rdtase_cat_sf"/>
</dbReference>
<feature type="domain" description="FAD-dependent oxidoreductase 2 FAD-binding" evidence="5">
    <location>
        <begin position="24"/>
        <end position="485"/>
    </location>
</feature>
<keyword evidence="4" id="KW-0560">Oxidoreductase</keyword>
<dbReference type="Pfam" id="PF00890">
    <property type="entry name" value="FAD_binding_2"/>
    <property type="match status" value="1"/>
</dbReference>
<evidence type="ECO:0000256" key="4">
    <source>
        <dbReference type="ARBA" id="ARBA00023002"/>
    </source>
</evidence>
<evidence type="ECO:0000256" key="1">
    <source>
        <dbReference type="ARBA" id="ARBA00001974"/>
    </source>
</evidence>
<evidence type="ECO:0000256" key="3">
    <source>
        <dbReference type="ARBA" id="ARBA00022827"/>
    </source>
</evidence>
<dbReference type="InterPro" id="IPR036188">
    <property type="entry name" value="FAD/NAD-bd_sf"/>
</dbReference>
<name>A0ABN6SNA3_9LACO</name>
<evidence type="ECO:0000259" key="5">
    <source>
        <dbReference type="Pfam" id="PF00890"/>
    </source>
</evidence>